<protein>
    <submittedName>
        <fullName evidence="6">Two-component sensor histidine kinase</fullName>
    </submittedName>
</protein>
<evidence type="ECO:0000256" key="3">
    <source>
        <dbReference type="ARBA" id="ARBA00023012"/>
    </source>
</evidence>
<dbReference type="Proteomes" id="UP000248926">
    <property type="component" value="Unassembled WGS sequence"/>
</dbReference>
<reference evidence="6 7" key="1">
    <citation type="journal article" date="2018" name="Genet. Mol. Biol.">
        <title>The genome sequence of Dyella jiangningensis FCAV SCS01 from a lignocellulose-decomposing microbial consortium metagenome reveals potential for biotechnological applications.</title>
        <authorList>
            <person name="Desiderato J.G."/>
            <person name="Alvarenga D.O."/>
            <person name="Constancio M.T.L."/>
            <person name="Alves L.M.C."/>
            <person name="Varani A.M."/>
        </authorList>
    </citation>
    <scope>NUCLEOTIDE SEQUENCE [LARGE SCALE GENOMIC DNA]</scope>
    <source>
        <strain evidence="6 7">FCAV SCS01</strain>
    </source>
</reference>
<keyword evidence="4" id="KW-0812">Transmembrane</keyword>
<keyword evidence="1" id="KW-0808">Transferase</keyword>
<dbReference type="GO" id="GO:0046983">
    <property type="term" value="F:protein dimerization activity"/>
    <property type="evidence" value="ECO:0007669"/>
    <property type="project" value="InterPro"/>
</dbReference>
<name>A0A328P5M8_9GAMM</name>
<dbReference type="PANTHER" id="PTHR24421:SF59">
    <property type="entry name" value="OXYGEN SENSOR HISTIDINE KINASE NREB"/>
    <property type="match status" value="1"/>
</dbReference>
<evidence type="ECO:0000313" key="7">
    <source>
        <dbReference type="Proteomes" id="UP000248926"/>
    </source>
</evidence>
<feature type="transmembrane region" description="Helical" evidence="4">
    <location>
        <begin position="46"/>
        <end position="63"/>
    </location>
</feature>
<feature type="transmembrane region" description="Helical" evidence="4">
    <location>
        <begin position="75"/>
        <end position="98"/>
    </location>
</feature>
<dbReference type="PANTHER" id="PTHR24421">
    <property type="entry name" value="NITRATE/NITRITE SENSOR PROTEIN NARX-RELATED"/>
    <property type="match status" value="1"/>
</dbReference>
<feature type="transmembrane region" description="Helical" evidence="4">
    <location>
        <begin position="141"/>
        <end position="165"/>
    </location>
</feature>
<dbReference type="Gene3D" id="1.20.5.1930">
    <property type="match status" value="1"/>
</dbReference>
<keyword evidence="4" id="KW-0472">Membrane</keyword>
<feature type="transmembrane region" description="Helical" evidence="4">
    <location>
        <begin position="104"/>
        <end position="129"/>
    </location>
</feature>
<dbReference type="InterPro" id="IPR011712">
    <property type="entry name" value="Sig_transdc_His_kin_sub3_dim/P"/>
</dbReference>
<accession>A0A328P5M8</accession>
<dbReference type="GO" id="GO:0000155">
    <property type="term" value="F:phosphorelay sensor kinase activity"/>
    <property type="evidence" value="ECO:0007669"/>
    <property type="project" value="InterPro"/>
</dbReference>
<keyword evidence="4" id="KW-1133">Transmembrane helix</keyword>
<gene>
    <name evidence="6" type="ORF">CA260_06770</name>
</gene>
<dbReference type="InterPro" id="IPR050482">
    <property type="entry name" value="Sensor_HK_TwoCompSys"/>
</dbReference>
<evidence type="ECO:0000313" key="6">
    <source>
        <dbReference type="EMBL" id="RAO77567.1"/>
    </source>
</evidence>
<dbReference type="AlphaFoldDB" id="A0A328P5M8"/>
<dbReference type="EMBL" id="NFZS01000001">
    <property type="protein sequence ID" value="RAO77567.1"/>
    <property type="molecule type" value="Genomic_DNA"/>
</dbReference>
<keyword evidence="3" id="KW-0902">Two-component regulatory system</keyword>
<dbReference type="GO" id="GO:0016020">
    <property type="term" value="C:membrane"/>
    <property type="evidence" value="ECO:0007669"/>
    <property type="project" value="InterPro"/>
</dbReference>
<dbReference type="RefSeq" id="WP_111981619.1">
    <property type="nucleotide sequence ID" value="NZ_NFZS01000001.1"/>
</dbReference>
<feature type="transmembrane region" description="Helical" evidence="4">
    <location>
        <begin position="12"/>
        <end position="34"/>
    </location>
</feature>
<dbReference type="SUPFAM" id="SSF55874">
    <property type="entry name" value="ATPase domain of HSP90 chaperone/DNA topoisomerase II/histidine kinase"/>
    <property type="match status" value="1"/>
</dbReference>
<organism evidence="6 7">
    <name type="scientific">Dyella jiangningensis</name>
    <dbReference type="NCBI Taxonomy" id="1379159"/>
    <lineage>
        <taxon>Bacteria</taxon>
        <taxon>Pseudomonadati</taxon>
        <taxon>Pseudomonadota</taxon>
        <taxon>Gammaproteobacteria</taxon>
        <taxon>Lysobacterales</taxon>
        <taxon>Rhodanobacteraceae</taxon>
        <taxon>Dyella</taxon>
    </lineage>
</organism>
<dbReference type="OrthoDB" id="9797605at2"/>
<comment type="caution">
    <text evidence="6">The sequence shown here is derived from an EMBL/GenBank/DDBJ whole genome shotgun (WGS) entry which is preliminary data.</text>
</comment>
<dbReference type="CDD" id="cd16917">
    <property type="entry name" value="HATPase_UhpB-NarQ-NarX-like"/>
    <property type="match status" value="1"/>
</dbReference>
<keyword evidence="2 6" id="KW-0418">Kinase</keyword>
<dbReference type="InterPro" id="IPR036890">
    <property type="entry name" value="HATPase_C_sf"/>
</dbReference>
<proteinExistence type="predicted"/>
<sequence>MAWSNINHIRLLRYAGLTTYLCVALPLLPGSWSLAQVSSWWSNPNITGWVLSYLIFGLTYLLLTRRSSMTRQVGYPSLPQLLGLVVLTGSAVAMGWFSQSGLSAMLMLVIAVVLPWQLPVGAGLLWMLLQNLMLIPIIASYMGWTIVTAVLQVCMYLGISALVFFTSMIASLQAEEREIQRRLNSELRATRALLAESTRIAERMRIARDLHDLVGHHLTALSLNLEVASHLVNPQAAEHVQKAQVTAKHLLSDVREVVSELRQDDAIDLTQALRSLIEGVPGLRVHVETPPRFSVEDPRRAQVLLRCAQEIITNAAKHAAARNLWLRFDYVNANLLELSARDDGRGAANFKPGNGLSGMRERLTEFEGSVMVDPALMQGFALTVRLPLGEAPELAHTPSRFEPPALGTV</sequence>
<evidence type="ECO:0000256" key="1">
    <source>
        <dbReference type="ARBA" id="ARBA00022679"/>
    </source>
</evidence>
<keyword evidence="7" id="KW-1185">Reference proteome</keyword>
<evidence type="ECO:0000259" key="5">
    <source>
        <dbReference type="Pfam" id="PF07730"/>
    </source>
</evidence>
<evidence type="ECO:0000256" key="4">
    <source>
        <dbReference type="SAM" id="Phobius"/>
    </source>
</evidence>
<dbReference type="Gene3D" id="3.30.565.10">
    <property type="entry name" value="Histidine kinase-like ATPase, C-terminal domain"/>
    <property type="match status" value="1"/>
</dbReference>
<dbReference type="Pfam" id="PF07730">
    <property type="entry name" value="HisKA_3"/>
    <property type="match status" value="1"/>
</dbReference>
<feature type="domain" description="Signal transduction histidine kinase subgroup 3 dimerisation and phosphoacceptor" evidence="5">
    <location>
        <begin position="202"/>
        <end position="265"/>
    </location>
</feature>
<evidence type="ECO:0000256" key="2">
    <source>
        <dbReference type="ARBA" id="ARBA00022777"/>
    </source>
</evidence>